<feature type="transmembrane region" description="Helical" evidence="7">
    <location>
        <begin position="260"/>
        <end position="280"/>
    </location>
</feature>
<evidence type="ECO:0000256" key="4">
    <source>
        <dbReference type="ARBA" id="ARBA00022692"/>
    </source>
</evidence>
<dbReference type="InterPro" id="IPR051393">
    <property type="entry name" value="ABC_transporter_permease"/>
</dbReference>
<evidence type="ECO:0000256" key="1">
    <source>
        <dbReference type="ARBA" id="ARBA00004651"/>
    </source>
</evidence>
<organism evidence="9 10">
    <name type="scientific">Robinsoniella peoriensis</name>
    <dbReference type="NCBI Taxonomy" id="180332"/>
    <lineage>
        <taxon>Bacteria</taxon>
        <taxon>Bacillati</taxon>
        <taxon>Bacillota</taxon>
        <taxon>Clostridia</taxon>
        <taxon>Lachnospirales</taxon>
        <taxon>Lachnospiraceae</taxon>
        <taxon>Robinsoniella</taxon>
    </lineage>
</organism>
<evidence type="ECO:0000313" key="10">
    <source>
        <dbReference type="Proteomes" id="UP000306509"/>
    </source>
</evidence>
<keyword evidence="10" id="KW-1185">Reference proteome</keyword>
<dbReference type="GO" id="GO:0005886">
    <property type="term" value="C:plasma membrane"/>
    <property type="evidence" value="ECO:0007669"/>
    <property type="project" value="UniProtKB-SubCell"/>
</dbReference>
<feature type="transmembrane region" description="Helical" evidence="7">
    <location>
        <begin position="72"/>
        <end position="94"/>
    </location>
</feature>
<evidence type="ECO:0000256" key="7">
    <source>
        <dbReference type="RuleBase" id="RU363032"/>
    </source>
</evidence>
<dbReference type="PROSITE" id="PS50928">
    <property type="entry name" value="ABC_TM1"/>
    <property type="match status" value="1"/>
</dbReference>
<dbReference type="CDD" id="cd06261">
    <property type="entry name" value="TM_PBP2"/>
    <property type="match status" value="1"/>
</dbReference>
<keyword evidence="6 7" id="KW-0472">Membrane</keyword>
<accession>A0A4U8QFP9</accession>
<protein>
    <submittedName>
        <fullName evidence="9">Lactose transport system permease protein LacF</fullName>
    </submittedName>
</protein>
<comment type="caution">
    <text evidence="9">The sequence shown here is derived from an EMBL/GenBank/DDBJ whole genome shotgun (WGS) entry which is preliminary data.</text>
</comment>
<evidence type="ECO:0000256" key="2">
    <source>
        <dbReference type="ARBA" id="ARBA00022448"/>
    </source>
</evidence>
<feature type="transmembrane region" description="Helical" evidence="7">
    <location>
        <begin position="12"/>
        <end position="37"/>
    </location>
</feature>
<name>A0A4U8QFP9_9FIRM</name>
<dbReference type="GO" id="GO:0055085">
    <property type="term" value="P:transmembrane transport"/>
    <property type="evidence" value="ECO:0007669"/>
    <property type="project" value="InterPro"/>
</dbReference>
<evidence type="ECO:0000256" key="5">
    <source>
        <dbReference type="ARBA" id="ARBA00022989"/>
    </source>
</evidence>
<keyword evidence="2 7" id="KW-0813">Transport</keyword>
<proteinExistence type="inferred from homology"/>
<keyword evidence="5 7" id="KW-1133">Transmembrane helix</keyword>
<feature type="transmembrane region" description="Helical" evidence="7">
    <location>
        <begin position="208"/>
        <end position="228"/>
    </location>
</feature>
<dbReference type="InterPro" id="IPR000515">
    <property type="entry name" value="MetI-like"/>
</dbReference>
<gene>
    <name evidence="9" type="primary">lacF_18</name>
    <name evidence="9" type="ORF">DSM106044_02523</name>
</gene>
<dbReference type="PANTHER" id="PTHR30193">
    <property type="entry name" value="ABC TRANSPORTER PERMEASE PROTEIN"/>
    <property type="match status" value="1"/>
</dbReference>
<evidence type="ECO:0000256" key="3">
    <source>
        <dbReference type="ARBA" id="ARBA00022475"/>
    </source>
</evidence>
<reference evidence="9 10" key="1">
    <citation type="journal article" date="2019" name="Anaerobe">
        <title>Detection of Robinsoniella peoriensis in multiple bone samples of a trauma patient.</title>
        <authorList>
            <person name="Schrottner P."/>
            <person name="Hartwich K."/>
            <person name="Bunk B."/>
            <person name="Schober I."/>
            <person name="Helbig S."/>
            <person name="Rudolph W.W."/>
            <person name="Gunzer F."/>
        </authorList>
    </citation>
    <scope>NUCLEOTIDE SEQUENCE [LARGE SCALE GENOMIC DNA]</scope>
    <source>
        <strain evidence="9 10">DSM 106044</strain>
    </source>
</reference>
<dbReference type="RefSeq" id="WP_047832177.1">
    <property type="nucleotide sequence ID" value="NZ_CABMJZ010000109.1"/>
</dbReference>
<evidence type="ECO:0000313" key="9">
    <source>
        <dbReference type="EMBL" id="TLD00576.1"/>
    </source>
</evidence>
<keyword evidence="4 7" id="KW-0812">Transmembrane</keyword>
<dbReference type="Gene3D" id="1.10.3720.10">
    <property type="entry name" value="MetI-like"/>
    <property type="match status" value="1"/>
</dbReference>
<comment type="subcellular location">
    <subcellularLocation>
        <location evidence="1 7">Cell membrane</location>
        <topology evidence="1 7">Multi-pass membrane protein</topology>
    </subcellularLocation>
</comment>
<evidence type="ECO:0000259" key="8">
    <source>
        <dbReference type="PROSITE" id="PS50928"/>
    </source>
</evidence>
<dbReference type="SUPFAM" id="SSF161098">
    <property type="entry name" value="MetI-like"/>
    <property type="match status" value="1"/>
</dbReference>
<keyword evidence="3" id="KW-1003">Cell membrane</keyword>
<evidence type="ECO:0000256" key="6">
    <source>
        <dbReference type="ARBA" id="ARBA00023136"/>
    </source>
</evidence>
<dbReference type="PANTHER" id="PTHR30193:SF37">
    <property type="entry name" value="INNER MEMBRANE ABC TRANSPORTER PERMEASE PROTEIN YCJO"/>
    <property type="match status" value="1"/>
</dbReference>
<dbReference type="OrthoDB" id="9786413at2"/>
<sequence>MNSKREKIYGVFATIPALILFLIFTYIPLLMTLGYSVTDWNGFSKNFNFVGIDNFVQVFKDTEVLQTFGNTMYFTVLVVVIGLALQLMLAIFLFEKLKGRNVLRAIIYAPCIISPVIVSLTWVNFFQYAGIINEVLSKLGLEGLRVDWLGDVSIVKNVLIFINTWQWAGYGMIIFMTGLSSISQDVYEAGMLDGACGFKKFRYITLPLLMPSVTVNVFISITGALRLFDLPFVMTGGGPINASKTISMTIYDNAFLYERFGYSSAIGVIFFLIIATVTVIQLKITRSREVEY</sequence>
<dbReference type="Proteomes" id="UP000306509">
    <property type="component" value="Unassembled WGS sequence"/>
</dbReference>
<comment type="similarity">
    <text evidence="7">Belongs to the binding-protein-dependent transport system permease family.</text>
</comment>
<dbReference type="AlphaFoldDB" id="A0A4U8QFP9"/>
<dbReference type="InterPro" id="IPR035906">
    <property type="entry name" value="MetI-like_sf"/>
</dbReference>
<dbReference type="Pfam" id="PF00528">
    <property type="entry name" value="BPD_transp_1"/>
    <property type="match status" value="1"/>
</dbReference>
<dbReference type="EMBL" id="QGQD01000052">
    <property type="protein sequence ID" value="TLD00576.1"/>
    <property type="molecule type" value="Genomic_DNA"/>
</dbReference>
<feature type="transmembrane region" description="Helical" evidence="7">
    <location>
        <begin position="106"/>
        <end position="129"/>
    </location>
</feature>
<feature type="transmembrane region" description="Helical" evidence="7">
    <location>
        <begin position="167"/>
        <end position="187"/>
    </location>
</feature>
<feature type="domain" description="ABC transmembrane type-1" evidence="8">
    <location>
        <begin position="68"/>
        <end position="281"/>
    </location>
</feature>